<dbReference type="InterPro" id="IPR003838">
    <property type="entry name" value="ABC3_permease_C"/>
</dbReference>
<dbReference type="EMBL" id="CP001032">
    <property type="protein sequence ID" value="ACB76435.1"/>
    <property type="molecule type" value="Genomic_DNA"/>
</dbReference>
<dbReference type="Pfam" id="PF02687">
    <property type="entry name" value="FtsX"/>
    <property type="match status" value="2"/>
</dbReference>
<organism evidence="10 11">
    <name type="scientific">Opitutus terrae (strain DSM 11246 / JCM 15787 / PB90-1)</name>
    <dbReference type="NCBI Taxonomy" id="452637"/>
    <lineage>
        <taxon>Bacteria</taxon>
        <taxon>Pseudomonadati</taxon>
        <taxon>Verrucomicrobiota</taxon>
        <taxon>Opitutia</taxon>
        <taxon>Opitutales</taxon>
        <taxon>Opitutaceae</taxon>
        <taxon>Opitutus</taxon>
    </lineage>
</organism>
<dbReference type="HOGENOM" id="CLU_009433_1_0_0"/>
<dbReference type="GO" id="GO:0005886">
    <property type="term" value="C:plasma membrane"/>
    <property type="evidence" value="ECO:0007669"/>
    <property type="project" value="UniProtKB-SubCell"/>
</dbReference>
<keyword evidence="5 7" id="KW-0472">Membrane</keyword>
<dbReference type="GO" id="GO:0022857">
    <property type="term" value="F:transmembrane transporter activity"/>
    <property type="evidence" value="ECO:0007669"/>
    <property type="project" value="TreeGrafter"/>
</dbReference>
<evidence type="ECO:0000256" key="5">
    <source>
        <dbReference type="ARBA" id="ARBA00023136"/>
    </source>
</evidence>
<comment type="similarity">
    <text evidence="6">Belongs to the ABC-4 integral membrane protein family.</text>
</comment>
<evidence type="ECO:0000259" key="9">
    <source>
        <dbReference type="Pfam" id="PF12704"/>
    </source>
</evidence>
<comment type="subcellular location">
    <subcellularLocation>
        <location evidence="1">Cell membrane</location>
        <topology evidence="1">Multi-pass membrane protein</topology>
    </subcellularLocation>
</comment>
<evidence type="ECO:0000259" key="8">
    <source>
        <dbReference type="Pfam" id="PF02687"/>
    </source>
</evidence>
<proteinExistence type="inferred from homology"/>
<feature type="domain" description="MacB-like periplasmic core" evidence="9">
    <location>
        <begin position="93"/>
        <end position="307"/>
    </location>
</feature>
<dbReference type="InterPro" id="IPR025857">
    <property type="entry name" value="MacB_PCD"/>
</dbReference>
<feature type="transmembrane region" description="Helical" evidence="7">
    <location>
        <begin position="398"/>
        <end position="421"/>
    </location>
</feature>
<feature type="transmembrane region" description="Helical" evidence="7">
    <location>
        <begin position="894"/>
        <end position="914"/>
    </location>
</feature>
<feature type="transmembrane region" description="Helical" evidence="7">
    <location>
        <begin position="95"/>
        <end position="119"/>
    </location>
</feature>
<dbReference type="NCBIfam" id="NF038403">
    <property type="entry name" value="perm_prefix_1"/>
    <property type="match status" value="1"/>
</dbReference>
<dbReference type="OrthoDB" id="9770099at2"/>
<evidence type="ECO:0000313" key="10">
    <source>
        <dbReference type="EMBL" id="ACB76435.1"/>
    </source>
</evidence>
<evidence type="ECO:0000313" key="11">
    <source>
        <dbReference type="Proteomes" id="UP000007013"/>
    </source>
</evidence>
<keyword evidence="3 7" id="KW-0812">Transmembrane</keyword>
<dbReference type="InterPro" id="IPR047928">
    <property type="entry name" value="Perm_prefix_1"/>
</dbReference>
<feature type="transmembrane region" description="Helical" evidence="7">
    <location>
        <begin position="351"/>
        <end position="377"/>
    </location>
</feature>
<keyword evidence="4 7" id="KW-1133">Transmembrane helix</keyword>
<feature type="domain" description="ABC3 transporter permease C-terminal" evidence="8">
    <location>
        <begin position="355"/>
        <end position="477"/>
    </location>
</feature>
<evidence type="ECO:0008006" key="12">
    <source>
        <dbReference type="Google" id="ProtNLM"/>
    </source>
</evidence>
<dbReference type="Pfam" id="PF12704">
    <property type="entry name" value="MacB_PCD"/>
    <property type="match status" value="2"/>
</dbReference>
<evidence type="ECO:0000256" key="4">
    <source>
        <dbReference type="ARBA" id="ARBA00022989"/>
    </source>
</evidence>
<feature type="domain" description="MacB-like periplasmic core" evidence="9">
    <location>
        <begin position="599"/>
        <end position="772"/>
    </location>
</feature>
<evidence type="ECO:0000256" key="2">
    <source>
        <dbReference type="ARBA" id="ARBA00022475"/>
    </source>
</evidence>
<reference evidence="10 11" key="1">
    <citation type="journal article" date="2011" name="J. Bacteriol.">
        <title>Genome sequence of the verrucomicrobium Opitutus terrae PB90-1, an abundant inhabitant of rice paddy soil ecosystems.</title>
        <authorList>
            <person name="van Passel M.W."/>
            <person name="Kant R."/>
            <person name="Palva A."/>
            <person name="Copeland A."/>
            <person name="Lucas S."/>
            <person name="Lapidus A."/>
            <person name="Glavina del Rio T."/>
            <person name="Pitluck S."/>
            <person name="Goltsman E."/>
            <person name="Clum A."/>
            <person name="Sun H."/>
            <person name="Schmutz J."/>
            <person name="Larimer F.W."/>
            <person name="Land M.L."/>
            <person name="Hauser L."/>
            <person name="Kyrpides N."/>
            <person name="Mikhailova N."/>
            <person name="Richardson P.P."/>
            <person name="Janssen P.H."/>
            <person name="de Vos W.M."/>
            <person name="Smidt H."/>
        </authorList>
    </citation>
    <scope>NUCLEOTIDE SEQUENCE [LARGE SCALE GENOMIC DNA]</scope>
    <source>
        <strain evidence="11">DSM 11246 / JCM 15787 / PB90-1</strain>
    </source>
</reference>
<accession>B1ZMY3</accession>
<evidence type="ECO:0000256" key="7">
    <source>
        <dbReference type="SAM" id="Phobius"/>
    </source>
</evidence>
<feature type="transmembrane region" description="Helical" evidence="7">
    <location>
        <begin position="451"/>
        <end position="472"/>
    </location>
</feature>
<keyword evidence="2" id="KW-1003">Cell membrane</keyword>
<feature type="transmembrane region" description="Helical" evidence="7">
    <location>
        <begin position="860"/>
        <end position="882"/>
    </location>
</feature>
<sequence length="931" mass="98659">MKTWSKLKTLFRRRKAEAEMSAEIRLHLELQTERNIAAGMDPGEARYAAQRMFGGVEQVKEQCREQRSWVWLEQFGRDLVHAGSSLRHAPGFSGVAIVTLAVVIGANSLVFTLVNGFLFKPVLGDGAGTAVHVVALTKAASRAPQRFTREDLERLRGNPGVFSAVAGYTIYPEVWGTELGDLRHGMVERVTDGFFAVCGVQPTIGRFFAGPAVSVPEVVISDAAWRSLGGDSAVLGRTILVGGAHATVIGVAPRGFGGPAPLQSPDLWLPIPRPNAATGDGGGMLLAIVARLAPGLDRSAAAARLPAVETQLNESASAGRERQLTLVEPSLFALPGVPDRLTGGVRVAGGLFVALGAVLLLIASLNLANLLLARGAARRHEIGVRLALGATRSRVVRLLLGESLLLALAGSVVGLLFAGWASLVLEQWVTSAITGRIGFSIRFDFAPDLRVVGATCGYALVMMLAIGVAPALRSTRVDVMEDLKGAGEAPRGTDRLARLFSLRPVLVMGQIAGSLVLVVCAGLFLRFAAEKQQFDPGFDVAHNLVFSVDYALSGSDPRWSFVSEPGDRSAAVAEYRGRSGSYRGVLRQHRETVLERVRVLPGVRDAAVAASLIFPNGDSESTQLRAFGVTAQEGEAAATVRAVDTAVSRQYFATLGIPIVAGRSFTAEEERFARPVALIDEQAAARLFPNQSALGQRVVLPSRPGVRPSGPYEIVGLVRSPAESVRYTGRPPRIYRALDAREAAGARTTALFLHVAVASPATTPAVLAAVQKELSMIDPSLPARLALPMRDQIAGNPALAMLHLGAALFGALGAIGLLVAVVGIYGVKAYTLTQRTREIGVRLALGAEPRQIRWWFLREGALQTSVALLVGLVLALVAGLGVSRVFDSVSWFDPTVTVAAIVLLGGTALLACWLPARRAAKVDPIVALRCD</sequence>
<dbReference type="KEGG" id="ote:Oter_3155"/>
<feature type="domain" description="ABC3 transporter permease C-terminal" evidence="8">
    <location>
        <begin position="812"/>
        <end position="924"/>
    </location>
</feature>
<evidence type="ECO:0000256" key="1">
    <source>
        <dbReference type="ARBA" id="ARBA00004651"/>
    </source>
</evidence>
<dbReference type="InterPro" id="IPR050250">
    <property type="entry name" value="Macrolide_Exporter_MacB"/>
</dbReference>
<dbReference type="PANTHER" id="PTHR30572">
    <property type="entry name" value="MEMBRANE COMPONENT OF TRANSPORTER-RELATED"/>
    <property type="match status" value="1"/>
</dbReference>
<feature type="transmembrane region" description="Helical" evidence="7">
    <location>
        <begin position="505"/>
        <end position="525"/>
    </location>
</feature>
<evidence type="ECO:0000256" key="3">
    <source>
        <dbReference type="ARBA" id="ARBA00022692"/>
    </source>
</evidence>
<dbReference type="STRING" id="452637.Oter_3155"/>
<name>B1ZMY3_OPITP</name>
<feature type="transmembrane region" description="Helical" evidence="7">
    <location>
        <begin position="800"/>
        <end position="827"/>
    </location>
</feature>
<dbReference type="Proteomes" id="UP000007013">
    <property type="component" value="Chromosome"/>
</dbReference>
<gene>
    <name evidence="10" type="ordered locus">Oter_3155</name>
</gene>
<dbReference type="RefSeq" id="WP_012375964.1">
    <property type="nucleotide sequence ID" value="NC_010571.1"/>
</dbReference>
<dbReference type="eggNOG" id="COG0577">
    <property type="taxonomic scope" value="Bacteria"/>
</dbReference>
<keyword evidence="11" id="KW-1185">Reference proteome</keyword>
<dbReference type="AlphaFoldDB" id="B1ZMY3"/>
<evidence type="ECO:0000256" key="6">
    <source>
        <dbReference type="ARBA" id="ARBA00038076"/>
    </source>
</evidence>
<dbReference type="PANTHER" id="PTHR30572:SF4">
    <property type="entry name" value="ABC TRANSPORTER PERMEASE YTRF"/>
    <property type="match status" value="1"/>
</dbReference>
<protein>
    <recommendedName>
        <fullName evidence="12">Permease</fullName>
    </recommendedName>
</protein>